<dbReference type="Proteomes" id="UP000629287">
    <property type="component" value="Unassembled WGS sequence"/>
</dbReference>
<dbReference type="EMBL" id="JADBGF010000001">
    <property type="protein sequence ID" value="MBE1598798.1"/>
    <property type="molecule type" value="Genomic_DNA"/>
</dbReference>
<gene>
    <name evidence="1" type="ORF">H4687_004927</name>
</gene>
<protein>
    <submittedName>
        <fullName evidence="1">Uncharacterized protein</fullName>
    </submittedName>
</protein>
<dbReference type="RefSeq" id="WP_159026164.1">
    <property type="nucleotide sequence ID" value="NZ_JADBGF010000001.1"/>
</dbReference>
<comment type="caution">
    <text evidence="1">The sequence shown here is derived from an EMBL/GenBank/DDBJ whole genome shotgun (WGS) entry which is preliminary data.</text>
</comment>
<sequence>MIFSTVSELWEDKEALGKFLTVVRRSKTFAPLADTLEQSTVRPAKPTFYGVKSTEFQS</sequence>
<reference evidence="1 2" key="1">
    <citation type="submission" date="2020-10" db="EMBL/GenBank/DDBJ databases">
        <title>Sequencing the genomes of 1000 actinobacteria strains.</title>
        <authorList>
            <person name="Klenk H.-P."/>
        </authorList>
    </citation>
    <scope>NUCLEOTIDE SEQUENCE [LARGE SCALE GENOMIC DNA]</scope>
    <source>
        <strain evidence="1 2">DSM 41803</strain>
    </source>
</reference>
<organism evidence="1 2">
    <name type="scientific">Streptomyces stelliscabiei</name>
    <dbReference type="NCBI Taxonomy" id="146820"/>
    <lineage>
        <taxon>Bacteria</taxon>
        <taxon>Bacillati</taxon>
        <taxon>Actinomycetota</taxon>
        <taxon>Actinomycetes</taxon>
        <taxon>Kitasatosporales</taxon>
        <taxon>Streptomycetaceae</taxon>
        <taxon>Streptomyces</taxon>
    </lineage>
</organism>
<dbReference type="AlphaFoldDB" id="A0A8I0P3I0"/>
<evidence type="ECO:0000313" key="1">
    <source>
        <dbReference type="EMBL" id="MBE1598798.1"/>
    </source>
</evidence>
<dbReference type="GeneID" id="86829488"/>
<keyword evidence="2" id="KW-1185">Reference proteome</keyword>
<dbReference type="OrthoDB" id="4276977at2"/>
<evidence type="ECO:0000313" key="2">
    <source>
        <dbReference type="Proteomes" id="UP000629287"/>
    </source>
</evidence>
<accession>A0A8I0P3I0</accession>
<proteinExistence type="predicted"/>
<name>A0A8I0P3I0_9ACTN</name>